<feature type="compositionally biased region" description="Basic and acidic residues" evidence="1">
    <location>
        <begin position="914"/>
        <end position="931"/>
    </location>
</feature>
<feature type="compositionally biased region" description="Low complexity" evidence="1">
    <location>
        <begin position="495"/>
        <end position="505"/>
    </location>
</feature>
<sequence>MVSKTRKRAVTPSTSLPKKVDPSISAYTLEISRKRKALSRLPIDDNDEKEEYDESEVEACKGKRRRLGNHADAAEDVLKALVLKATQAAHCNPSDGRWATVRQILRLSCTQGRNYRWIAPQKQAEASAFLDLRLWSEQVSELLKRRWKPRAGPEYEKELLRRAQKEWVPTEAYPTRETAVVKQILEKKEWAMDIMKFVQQWLTSSTRDGSTEIRDILAKKKLVGSLQVFLESLIMSDAPNAALAKEQWVMQVTQFIQRNGAPALIRNFSSNLSLTSTENKNSALQEKVKNWQQTLKDHPPLPSAAPSNSGSTKSKSKRTETVTTAPRKVAQFATKQTALGFSVSKSSASRLAGTSKPTVYAPRNPPPVVDDDISSDESHHDAHIGLPSQPLSFRSSQIKHSTPKDGAFAAAEGPAPSSSLSAPPLHTSPSRPPRITSVLGNEANPSFKRPQSPSSARMNTRPSKQARTDKNSTIHDGGPPMKDNIVKPSHSTRIPSSQSLPTSSPLSPPPATPDNGNGGKNEKKKNDVPTLTELLSARNATPLKKKNKNTLTIISTPRPNHNEHQSFVAPAPIISRTSTASELALPSGDKATASTRAFLSRHANSQAKTRERVPSSNVAGPSNLKHEGQAAGVRIPPVVAIHETQTSTSVITSTYSVQHQPEFTASGYAIDLPLSVIDGFVGRGGSSGDDEIEYHGGSRERRKGKEVEGKPRNKGKKEKKKKGYFGMDDVDLTSPTKLRPGVVRPFADSSSEDEDGGGVERDTGSVDVQAGEEDAVVNNRSTPNNRFSAFDESQLPDFTNDFDAFDPPQVSTQPRQKSNNGSGNWHGGGRGEHDSKPSPVIIGFGAAPWANGLNDEDDGDEEEQEELDYAAPRSLFTKDGTINVSSLDDDPTVHSQAFFSIPGLRSPTKKKSRDRNQSDNTRQDKQKKDDPAVFGFGYSSQMDVEGDVEMVSRFMDKDVDLMDVEIYEDREDEVRADEDGEDTENFFGEGNGHNDVGGSYFSHDQSRRVMWGGWS</sequence>
<feature type="region of interest" description="Disordered" evidence="1">
    <location>
        <begin position="970"/>
        <end position="1002"/>
    </location>
</feature>
<feature type="compositionally biased region" description="Polar residues" evidence="1">
    <location>
        <begin position="389"/>
        <end position="400"/>
    </location>
</feature>
<comment type="caution">
    <text evidence="2">The sequence shown here is derived from an EMBL/GenBank/DDBJ whole genome shotgun (WGS) entry which is preliminary data.</text>
</comment>
<feature type="compositionally biased region" description="Basic residues" evidence="1">
    <location>
        <begin position="712"/>
        <end position="723"/>
    </location>
</feature>
<feature type="region of interest" description="Disordered" evidence="1">
    <location>
        <begin position="294"/>
        <end position="328"/>
    </location>
</feature>
<gene>
    <name evidence="2" type="ORF">GGU10DRAFT_431755</name>
</gene>
<feature type="region of interest" description="Disordered" evidence="1">
    <location>
        <begin position="343"/>
        <end position="542"/>
    </location>
</feature>
<feature type="region of interest" description="Disordered" evidence="1">
    <location>
        <begin position="1"/>
        <end position="20"/>
    </location>
</feature>
<accession>A0AA38NQU5</accession>
<reference evidence="2" key="1">
    <citation type="submission" date="2022-08" db="EMBL/GenBank/DDBJ databases">
        <authorList>
            <consortium name="DOE Joint Genome Institute"/>
            <person name="Min B."/>
            <person name="Riley R."/>
            <person name="Sierra-Patev S."/>
            <person name="Naranjo-Ortiz M."/>
            <person name="Looney B."/>
            <person name="Konkel Z."/>
            <person name="Slot J.C."/>
            <person name="Sakamoto Y."/>
            <person name="Steenwyk J.L."/>
            <person name="Rokas A."/>
            <person name="Carro J."/>
            <person name="Camarero S."/>
            <person name="Ferreira P."/>
            <person name="Molpeceres G."/>
            <person name="Ruiz-Duenas F.J."/>
            <person name="Serrano A."/>
            <person name="Henrissat B."/>
            <person name="Drula E."/>
            <person name="Hughes K.W."/>
            <person name="Mata J.L."/>
            <person name="Ishikawa N.K."/>
            <person name="Vargas-Isla R."/>
            <person name="Ushijima S."/>
            <person name="Smith C.A."/>
            <person name="Ahrendt S."/>
            <person name="Andreopoulos W."/>
            <person name="He G."/>
            <person name="Labutti K."/>
            <person name="Lipzen A."/>
            <person name="Ng V."/>
            <person name="Sandor L."/>
            <person name="Barry K."/>
            <person name="Martinez A.T."/>
            <person name="Xiao Y."/>
            <person name="Gibbons J.G."/>
            <person name="Terashima K."/>
            <person name="Hibbett D.S."/>
            <person name="Grigoriev I.V."/>
        </authorList>
    </citation>
    <scope>NUCLEOTIDE SEQUENCE</scope>
    <source>
        <strain evidence="2">TFB10291</strain>
    </source>
</reference>
<feature type="compositionally biased region" description="Basic and acidic residues" evidence="1">
    <location>
        <begin position="693"/>
        <end position="711"/>
    </location>
</feature>
<dbReference type="AlphaFoldDB" id="A0AA38NQU5"/>
<proteinExistence type="predicted"/>
<evidence type="ECO:0000313" key="2">
    <source>
        <dbReference type="EMBL" id="KAJ3789421.1"/>
    </source>
</evidence>
<protein>
    <submittedName>
        <fullName evidence="2">Uncharacterized protein</fullName>
    </submittedName>
</protein>
<dbReference type="EMBL" id="MU793261">
    <property type="protein sequence ID" value="KAJ3789421.1"/>
    <property type="molecule type" value="Genomic_DNA"/>
</dbReference>
<evidence type="ECO:0000256" key="1">
    <source>
        <dbReference type="SAM" id="MobiDB-lite"/>
    </source>
</evidence>
<dbReference type="Proteomes" id="UP001163798">
    <property type="component" value="Unassembled WGS sequence"/>
</dbReference>
<feature type="region of interest" description="Disordered" evidence="1">
    <location>
        <begin position="600"/>
        <end position="625"/>
    </location>
</feature>
<feature type="compositionally biased region" description="Low complexity" evidence="1">
    <location>
        <begin position="407"/>
        <end position="429"/>
    </location>
</feature>
<feature type="compositionally biased region" description="Polar residues" evidence="1">
    <location>
        <begin position="809"/>
        <end position="818"/>
    </location>
</feature>
<feature type="compositionally biased region" description="Polar residues" evidence="1">
    <location>
        <begin position="449"/>
        <end position="465"/>
    </location>
</feature>
<feature type="compositionally biased region" description="Acidic residues" evidence="1">
    <location>
        <begin position="970"/>
        <end position="984"/>
    </location>
</feature>
<keyword evidence="3" id="KW-1185">Reference proteome</keyword>
<name>A0AA38NQU5_9AGAR</name>
<feature type="region of interest" description="Disordered" evidence="1">
    <location>
        <begin position="685"/>
        <end position="938"/>
    </location>
</feature>
<evidence type="ECO:0000313" key="3">
    <source>
        <dbReference type="Proteomes" id="UP001163798"/>
    </source>
</evidence>
<organism evidence="2 3">
    <name type="scientific">Lentinula aff. detonsa</name>
    <dbReference type="NCBI Taxonomy" id="2804958"/>
    <lineage>
        <taxon>Eukaryota</taxon>
        <taxon>Fungi</taxon>
        <taxon>Dikarya</taxon>
        <taxon>Basidiomycota</taxon>
        <taxon>Agaricomycotina</taxon>
        <taxon>Agaricomycetes</taxon>
        <taxon>Agaricomycetidae</taxon>
        <taxon>Agaricales</taxon>
        <taxon>Marasmiineae</taxon>
        <taxon>Omphalotaceae</taxon>
        <taxon>Lentinula</taxon>
    </lineage>
</organism>
<feature type="compositionally biased region" description="Polar residues" evidence="1">
    <location>
        <begin position="778"/>
        <end position="787"/>
    </location>
</feature>
<feature type="compositionally biased region" description="Acidic residues" evidence="1">
    <location>
        <begin position="854"/>
        <end position="868"/>
    </location>
</feature>